<protein>
    <submittedName>
        <fullName evidence="2">Uncharacterized protein</fullName>
    </submittedName>
</protein>
<proteinExistence type="predicted"/>
<gene>
    <name evidence="2" type="ORF">UR67_C0008G0026</name>
</gene>
<evidence type="ECO:0000256" key="1">
    <source>
        <dbReference type="SAM" id="Phobius"/>
    </source>
</evidence>
<dbReference type="Proteomes" id="UP000034581">
    <property type="component" value="Unassembled WGS sequence"/>
</dbReference>
<sequence length="127" mass="14759">MPGKKILIILIFILLFGGLYYFREKIYVTYVDVILDNRYHGVACENLPSLSDVDKVLRNKENLVNRIKSIRPDEDENHSYISVDVNEPCANKGEIMIRYPSHDDRVKIEIILKDDSFDGIPYNLINN</sequence>
<reference evidence="2 3" key="1">
    <citation type="journal article" date="2015" name="Nature">
        <title>rRNA introns, odd ribosomes, and small enigmatic genomes across a large radiation of phyla.</title>
        <authorList>
            <person name="Brown C.T."/>
            <person name="Hug L.A."/>
            <person name="Thomas B.C."/>
            <person name="Sharon I."/>
            <person name="Castelle C.J."/>
            <person name="Singh A."/>
            <person name="Wilkins M.J."/>
            <person name="Williams K.H."/>
            <person name="Banfield J.F."/>
        </authorList>
    </citation>
    <scope>NUCLEOTIDE SEQUENCE [LARGE SCALE GENOMIC DNA]</scope>
</reference>
<keyword evidence="1" id="KW-0812">Transmembrane</keyword>
<dbReference type="AlphaFoldDB" id="A0A0G0E251"/>
<evidence type="ECO:0000313" key="2">
    <source>
        <dbReference type="EMBL" id="KKP69270.1"/>
    </source>
</evidence>
<keyword evidence="1" id="KW-1133">Transmembrane helix</keyword>
<feature type="transmembrane region" description="Helical" evidence="1">
    <location>
        <begin position="6"/>
        <end position="22"/>
    </location>
</feature>
<organism evidence="2 3">
    <name type="scientific">candidate division CPR3 bacterium GW2011_GWF2_35_18</name>
    <dbReference type="NCBI Taxonomy" id="1618350"/>
    <lineage>
        <taxon>Bacteria</taxon>
        <taxon>Bacteria division CPR3</taxon>
    </lineage>
</organism>
<dbReference type="EMBL" id="LBQB01000008">
    <property type="protein sequence ID" value="KKP69270.1"/>
    <property type="molecule type" value="Genomic_DNA"/>
</dbReference>
<evidence type="ECO:0000313" key="3">
    <source>
        <dbReference type="Proteomes" id="UP000034581"/>
    </source>
</evidence>
<keyword evidence="1" id="KW-0472">Membrane</keyword>
<name>A0A0G0E251_UNCC3</name>
<dbReference type="STRING" id="1618350.UR67_C0008G0026"/>
<comment type="caution">
    <text evidence="2">The sequence shown here is derived from an EMBL/GenBank/DDBJ whole genome shotgun (WGS) entry which is preliminary data.</text>
</comment>
<accession>A0A0G0E251</accession>